<proteinExistence type="inferred from homology"/>
<dbReference type="STRING" id="1246626.BleG1_0860"/>
<dbReference type="PROSITE" id="PS51012">
    <property type="entry name" value="ABC_TM2"/>
    <property type="match status" value="1"/>
</dbReference>
<evidence type="ECO:0000256" key="3">
    <source>
        <dbReference type="ARBA" id="ARBA00022448"/>
    </source>
</evidence>
<dbReference type="GO" id="GO:0015920">
    <property type="term" value="P:lipopolysaccharide transport"/>
    <property type="evidence" value="ECO:0007669"/>
    <property type="project" value="TreeGrafter"/>
</dbReference>
<keyword evidence="5 8" id="KW-0812">Transmembrane</keyword>
<dbReference type="GO" id="GO:0005886">
    <property type="term" value="C:plasma membrane"/>
    <property type="evidence" value="ECO:0007669"/>
    <property type="project" value="UniProtKB-SubCell"/>
</dbReference>
<organism evidence="10 11">
    <name type="scientific">Shouchella lehensis G1</name>
    <dbReference type="NCBI Taxonomy" id="1246626"/>
    <lineage>
        <taxon>Bacteria</taxon>
        <taxon>Bacillati</taxon>
        <taxon>Bacillota</taxon>
        <taxon>Bacilli</taxon>
        <taxon>Bacillales</taxon>
        <taxon>Bacillaceae</taxon>
        <taxon>Shouchella</taxon>
    </lineage>
</organism>
<feature type="transmembrane region" description="Helical" evidence="8">
    <location>
        <begin position="37"/>
        <end position="58"/>
    </location>
</feature>
<comment type="subcellular location">
    <subcellularLocation>
        <location evidence="1 8">Cell membrane</location>
        <topology evidence="1 8">Multi-pass membrane protein</topology>
    </subcellularLocation>
</comment>
<dbReference type="GO" id="GO:0140359">
    <property type="term" value="F:ABC-type transporter activity"/>
    <property type="evidence" value="ECO:0007669"/>
    <property type="project" value="InterPro"/>
</dbReference>
<dbReference type="HOGENOM" id="CLU_060703_1_0_9"/>
<dbReference type="EMBL" id="CP003923">
    <property type="protein sequence ID" value="AIC93468.1"/>
    <property type="molecule type" value="Genomic_DNA"/>
</dbReference>
<keyword evidence="4 8" id="KW-1003">Cell membrane</keyword>
<protein>
    <recommendedName>
        <fullName evidence="8">Transport permease protein</fullName>
    </recommendedName>
</protein>
<dbReference type="PATRIC" id="fig|1246626.3.peg.865"/>
<keyword evidence="11" id="KW-1185">Reference proteome</keyword>
<dbReference type="KEGG" id="ble:BleG1_0860"/>
<evidence type="ECO:0000256" key="1">
    <source>
        <dbReference type="ARBA" id="ARBA00004651"/>
    </source>
</evidence>
<evidence type="ECO:0000256" key="6">
    <source>
        <dbReference type="ARBA" id="ARBA00022989"/>
    </source>
</evidence>
<dbReference type="PANTHER" id="PTHR30413:SF10">
    <property type="entry name" value="CAPSULE POLYSACCHARIDE EXPORT INNER-MEMBRANE PROTEIN CTRC"/>
    <property type="match status" value="1"/>
</dbReference>
<evidence type="ECO:0000256" key="7">
    <source>
        <dbReference type="ARBA" id="ARBA00023136"/>
    </source>
</evidence>
<keyword evidence="3 8" id="KW-0813">Transport</keyword>
<dbReference type="AlphaFoldDB" id="A0A060LYV6"/>
<dbReference type="OrthoDB" id="9794365at2"/>
<keyword evidence="7 8" id="KW-0472">Membrane</keyword>
<evidence type="ECO:0000313" key="11">
    <source>
        <dbReference type="Proteomes" id="UP000027142"/>
    </source>
</evidence>
<feature type="transmembrane region" description="Helical" evidence="8">
    <location>
        <begin position="151"/>
        <end position="173"/>
    </location>
</feature>
<comment type="similarity">
    <text evidence="2 8">Belongs to the ABC-2 integral membrane protein family.</text>
</comment>
<dbReference type="PANTHER" id="PTHR30413">
    <property type="entry name" value="INNER MEMBRANE TRANSPORT PERMEASE"/>
    <property type="match status" value="1"/>
</dbReference>
<evidence type="ECO:0000259" key="9">
    <source>
        <dbReference type="PROSITE" id="PS51012"/>
    </source>
</evidence>
<dbReference type="eggNOG" id="COG1682">
    <property type="taxonomic scope" value="Bacteria"/>
</dbReference>
<feature type="domain" description="ABC transmembrane type-2" evidence="9">
    <location>
        <begin position="35"/>
        <end position="259"/>
    </location>
</feature>
<dbReference type="RefSeq" id="WP_038477582.1">
    <property type="nucleotide sequence ID" value="NZ_CP003923.1"/>
</dbReference>
<comment type="caution">
    <text evidence="8">Lacks conserved residue(s) required for the propagation of feature annotation.</text>
</comment>
<feature type="transmembrane region" description="Helical" evidence="8">
    <location>
        <begin position="110"/>
        <end position="139"/>
    </location>
</feature>
<keyword evidence="6 8" id="KW-1133">Transmembrane helix</keyword>
<feature type="transmembrane region" description="Helical" evidence="8">
    <location>
        <begin position="237"/>
        <end position="256"/>
    </location>
</feature>
<dbReference type="Pfam" id="PF01061">
    <property type="entry name" value="ABC2_membrane"/>
    <property type="match status" value="1"/>
</dbReference>
<evidence type="ECO:0000256" key="2">
    <source>
        <dbReference type="ARBA" id="ARBA00007783"/>
    </source>
</evidence>
<feature type="transmembrane region" description="Helical" evidence="8">
    <location>
        <begin position="70"/>
        <end position="89"/>
    </location>
</feature>
<dbReference type="Proteomes" id="UP000027142">
    <property type="component" value="Chromosome"/>
</dbReference>
<name>A0A060LYV6_9BACI</name>
<dbReference type="InterPro" id="IPR013525">
    <property type="entry name" value="ABC2_TM"/>
</dbReference>
<dbReference type="InterPro" id="IPR047817">
    <property type="entry name" value="ABC2_TM_bact-type"/>
</dbReference>
<evidence type="ECO:0000256" key="8">
    <source>
        <dbReference type="RuleBase" id="RU361157"/>
    </source>
</evidence>
<reference evidence="10 11" key="1">
    <citation type="journal article" date="2014" name="Gene">
        <title>A comparative genomic analysis of the alkalitolerant soil bacterium Bacillus lehensis G1.</title>
        <authorList>
            <person name="Noor Y.M."/>
            <person name="Samsulrizal N.H."/>
            <person name="Jema'on N.A."/>
            <person name="Low K.O."/>
            <person name="Ramli A.N."/>
            <person name="Alias N.I."/>
            <person name="Damis S.I."/>
            <person name="Fuzi S.F."/>
            <person name="Isa M.N."/>
            <person name="Murad A.M."/>
            <person name="Raih M.F."/>
            <person name="Bakar F.D."/>
            <person name="Najimudin N."/>
            <person name="Mahadi N.M."/>
            <person name="Illias R.M."/>
        </authorList>
    </citation>
    <scope>NUCLEOTIDE SEQUENCE [LARGE SCALE GENOMIC DNA]</scope>
    <source>
        <strain evidence="10 11">G1</strain>
    </source>
</reference>
<sequence length="267" mass="31067">MKALLQLLKEQYENKHLIWRLAAFEQKSKFQLHYLGAFWQLFSPLMQVVVFFVIFGLGIRSGRDVGDTPFFVYLLCGLIPWFFISPTVLQGSNSIHKKIKMVSKMKFPVSVLPTITIAGNSISFFIMLGILCIVLTIYSVFSGVYLLQLPYYFLCLYAFLYVFTIFSATLATVVRDYYQFLEAGMRMMFFLSPIIWAPDSMDDRLLSVLQLNPFYYILNGFRDSFIGGAWFFENITYMIYFWALILLIGFLGATVFKKFKNSFVDYL</sequence>
<evidence type="ECO:0000256" key="4">
    <source>
        <dbReference type="ARBA" id="ARBA00022475"/>
    </source>
</evidence>
<gene>
    <name evidence="10" type="ORF">BleG1_0860</name>
</gene>
<evidence type="ECO:0000256" key="5">
    <source>
        <dbReference type="ARBA" id="ARBA00022692"/>
    </source>
</evidence>
<accession>A0A060LYV6</accession>
<evidence type="ECO:0000313" key="10">
    <source>
        <dbReference type="EMBL" id="AIC93468.1"/>
    </source>
</evidence>